<comment type="caution">
    <text evidence="1">The sequence shown here is derived from an EMBL/GenBank/DDBJ whole genome shotgun (WGS) entry which is preliminary data.</text>
</comment>
<accession>A0A4Q4MZ63</accession>
<protein>
    <submittedName>
        <fullName evidence="1">Uncharacterized protein</fullName>
    </submittedName>
</protein>
<reference evidence="2" key="1">
    <citation type="journal article" date="2019" name="bioRxiv">
        <title>Genomics, evolutionary history and diagnostics of the Alternaria alternata species group including apple and Asian pear pathotypes.</title>
        <authorList>
            <person name="Armitage A.D."/>
            <person name="Cockerton H.M."/>
            <person name="Sreenivasaprasad S."/>
            <person name="Woodhall J.W."/>
            <person name="Lane C.R."/>
            <person name="Harrison R.J."/>
            <person name="Clarkson J.P."/>
        </authorList>
    </citation>
    <scope>NUCLEOTIDE SEQUENCE [LARGE SCALE GENOMIC DNA]</scope>
    <source>
        <strain evidence="2">FERA 1177</strain>
    </source>
</reference>
<gene>
    <name evidence="1" type="ORF">AA0117_g12289</name>
</gene>
<evidence type="ECO:0000313" key="1">
    <source>
        <dbReference type="EMBL" id="RYN65002.1"/>
    </source>
</evidence>
<dbReference type="Proteomes" id="UP000291422">
    <property type="component" value="Unassembled WGS sequence"/>
</dbReference>
<name>A0A4Q4MZ63_ALTAL</name>
<organism evidence="1 2">
    <name type="scientific">Alternaria alternata</name>
    <name type="common">Alternaria rot fungus</name>
    <name type="synonym">Torula alternata</name>
    <dbReference type="NCBI Taxonomy" id="5599"/>
    <lineage>
        <taxon>Eukaryota</taxon>
        <taxon>Fungi</taxon>
        <taxon>Dikarya</taxon>
        <taxon>Ascomycota</taxon>
        <taxon>Pezizomycotina</taxon>
        <taxon>Dothideomycetes</taxon>
        <taxon>Pleosporomycetidae</taxon>
        <taxon>Pleosporales</taxon>
        <taxon>Pleosporineae</taxon>
        <taxon>Pleosporaceae</taxon>
        <taxon>Alternaria</taxon>
        <taxon>Alternaria sect. Alternaria</taxon>
        <taxon>Alternaria alternata complex</taxon>
    </lineage>
</organism>
<sequence length="193" mass="21287">MNGFDSTIFSQTPCIGTDQLGSCSVVLIVSPQAAILGHVAPRPDGNDTDDPYAGDNHVRSFMDRLITYYRQYQNFMGSPNSWVICAIFGPGIALPDQQKIMEEKLRDAGLSVDTSQTYRVPYNTDHLDRGSVFVDARSGTIQVYVENRIIRSIAATSPSLGSAPADSRWDGQYYVSTQNPAYVWINGAWAIRP</sequence>
<proteinExistence type="predicted"/>
<dbReference type="EMBL" id="PDXD01000068">
    <property type="protein sequence ID" value="RYN65002.1"/>
    <property type="molecule type" value="Genomic_DNA"/>
</dbReference>
<dbReference type="AlphaFoldDB" id="A0A4Q4MZ63"/>
<evidence type="ECO:0000313" key="2">
    <source>
        <dbReference type="Proteomes" id="UP000291422"/>
    </source>
</evidence>